<feature type="domain" description="YcxB-like C-terminal" evidence="1">
    <location>
        <begin position="19"/>
        <end position="56"/>
    </location>
</feature>
<evidence type="ECO:0000313" key="2">
    <source>
        <dbReference type="EMBL" id="MVX66833.1"/>
    </source>
</evidence>
<accession>A0A964W532</accession>
<sequence>MYRFTSEYPDVDLKPELTNGKSEIAYNSFYKIYETDSYLYLYISISQAHIVPKKIFQ</sequence>
<evidence type="ECO:0000313" key="3">
    <source>
        <dbReference type="Proteomes" id="UP000656077"/>
    </source>
</evidence>
<dbReference type="AlphaFoldDB" id="A0A964W532"/>
<dbReference type="Pfam" id="PF14317">
    <property type="entry name" value="YcxB"/>
    <property type="match status" value="1"/>
</dbReference>
<evidence type="ECO:0000259" key="1">
    <source>
        <dbReference type="Pfam" id="PF14317"/>
    </source>
</evidence>
<dbReference type="RefSeq" id="WP_160361339.1">
    <property type="nucleotide sequence ID" value="NZ_WSRQ01000075.1"/>
</dbReference>
<reference evidence="2" key="1">
    <citation type="submission" date="2019-12" db="EMBL/GenBank/DDBJ databases">
        <title>Microbes associate with the intestines of laboratory mice.</title>
        <authorList>
            <person name="Navarre W."/>
            <person name="Wong E."/>
        </authorList>
    </citation>
    <scope>NUCLEOTIDE SEQUENCE</scope>
    <source>
        <strain evidence="2">NM79_F5</strain>
    </source>
</reference>
<proteinExistence type="predicted"/>
<dbReference type="InterPro" id="IPR025588">
    <property type="entry name" value="YcxB-like_C"/>
</dbReference>
<gene>
    <name evidence="2" type="ORF">GKZ28_24540</name>
</gene>
<dbReference type="Proteomes" id="UP000656077">
    <property type="component" value="Unassembled WGS sequence"/>
</dbReference>
<comment type="caution">
    <text evidence="2">The sequence shown here is derived from an EMBL/GenBank/DDBJ whole genome shotgun (WGS) entry which is preliminary data.</text>
</comment>
<dbReference type="EMBL" id="WSRQ01000075">
    <property type="protein sequence ID" value="MVX66833.1"/>
    <property type="molecule type" value="Genomic_DNA"/>
</dbReference>
<protein>
    <recommendedName>
        <fullName evidence="1">YcxB-like C-terminal domain-containing protein</fullName>
    </recommendedName>
</protein>
<organism evidence="2 3">
    <name type="scientific">Clostridium chromiireducens</name>
    <dbReference type="NCBI Taxonomy" id="225345"/>
    <lineage>
        <taxon>Bacteria</taxon>
        <taxon>Bacillati</taxon>
        <taxon>Bacillota</taxon>
        <taxon>Clostridia</taxon>
        <taxon>Eubacteriales</taxon>
        <taxon>Clostridiaceae</taxon>
        <taxon>Clostridium</taxon>
    </lineage>
</organism>
<name>A0A964W532_9CLOT</name>